<keyword evidence="2" id="KW-1185">Reference proteome</keyword>
<dbReference type="PROSITE" id="PS51257">
    <property type="entry name" value="PROKAR_LIPOPROTEIN"/>
    <property type="match status" value="1"/>
</dbReference>
<dbReference type="KEGG" id="vg:64871113"/>
<dbReference type="EMBL" id="MN585979">
    <property type="protein sequence ID" value="QGJ88822.1"/>
    <property type="molecule type" value="Genomic_DNA"/>
</dbReference>
<name>A0A649VA72_9CAUD</name>
<evidence type="ECO:0008006" key="3">
    <source>
        <dbReference type="Google" id="ProtNLM"/>
    </source>
</evidence>
<dbReference type="Proteomes" id="UP000423725">
    <property type="component" value="Segment"/>
</dbReference>
<organism evidence="1 2">
    <name type="scientific">Mycobacterium phage Yecey3</name>
    <dbReference type="NCBI Taxonomy" id="2656617"/>
    <lineage>
        <taxon>Viruses</taxon>
        <taxon>Duplodnaviria</taxon>
        <taxon>Heunggongvirae</taxon>
        <taxon>Uroviricota</taxon>
        <taxon>Caudoviricetes</taxon>
        <taxon>Yeceytrevirus</taxon>
        <taxon>Yeceytrevirus yecey3</taxon>
    </lineage>
</organism>
<accession>A0A649VA72</accession>
<dbReference type="GeneID" id="64871113"/>
<reference evidence="1 2" key="1">
    <citation type="submission" date="2019-10" db="EMBL/GenBank/DDBJ databases">
        <authorList>
            <person name="Curtis N."/>
            <person name="Kistler A.L."/>
            <person name="Garlena R.A."/>
            <person name="Russell D.A."/>
            <person name="Pope W.H."/>
            <person name="Jacobs-Sera D."/>
            <person name="Hatfull G.F."/>
        </authorList>
    </citation>
    <scope>NUCLEOTIDE SEQUENCE [LARGE SCALE GENOMIC DNA]</scope>
</reference>
<evidence type="ECO:0000313" key="2">
    <source>
        <dbReference type="Proteomes" id="UP000423725"/>
    </source>
</evidence>
<dbReference type="RefSeq" id="YP_010061496.1">
    <property type="nucleotide sequence ID" value="NC_054783.1"/>
</dbReference>
<evidence type="ECO:0000313" key="1">
    <source>
        <dbReference type="EMBL" id="QGJ88822.1"/>
    </source>
</evidence>
<proteinExistence type="predicted"/>
<gene>
    <name evidence="1" type="primary">71</name>
    <name evidence="1" type="ORF">SEA_YECEY3_71</name>
</gene>
<sequence>MKKAIAAVMLAGVAALGLSACSSTPTGSEVKQEPFGVRANPHYVDLPDGRKVLCIYEATDFSSKSGGPSCDWAGAKK</sequence>
<protein>
    <recommendedName>
        <fullName evidence="3">Lipoprotein</fullName>
    </recommendedName>
</protein>